<evidence type="ECO:0000256" key="3">
    <source>
        <dbReference type="ARBA" id="ARBA00021903"/>
    </source>
</evidence>
<comment type="subcellular location">
    <subcellularLocation>
        <location evidence="1">Cell inner membrane</location>
        <topology evidence="1">Multi-pass membrane protein</topology>
    </subcellularLocation>
</comment>
<dbReference type="AlphaFoldDB" id="A0A1W6SN30"/>
<keyword evidence="4" id="KW-1003">Cell membrane</keyword>
<evidence type="ECO:0000256" key="8">
    <source>
        <dbReference type="SAM" id="Phobius"/>
    </source>
</evidence>
<dbReference type="KEGG" id="nlc:EBAPG3_005190"/>
<keyword evidence="7 8" id="KW-0472">Membrane</keyword>
<evidence type="ECO:0000256" key="6">
    <source>
        <dbReference type="ARBA" id="ARBA00022989"/>
    </source>
</evidence>
<reference evidence="9 10" key="1">
    <citation type="journal article" date="2015" name="Int. J. Syst. Evol. Microbiol.">
        <title>Nitrosospira lacus sp. nov., a psychrotolerant, ammonia-oxidizing bacterium from sandy lake sediment.</title>
        <authorList>
            <person name="Urakawa H."/>
            <person name="Garcia J.C."/>
            <person name="Nielsen J.L."/>
            <person name="Le V.Q."/>
            <person name="Kozlowski J.A."/>
            <person name="Stein L.Y."/>
            <person name="Lim C.K."/>
            <person name="Pommerening-Roser A."/>
            <person name="Martens-Habbena W."/>
            <person name="Stahl D.A."/>
            <person name="Klotz M.G."/>
        </authorList>
    </citation>
    <scope>NUCLEOTIDE SEQUENCE [LARGE SCALE GENOMIC DNA]</scope>
    <source>
        <strain evidence="9 10">APG3</strain>
    </source>
</reference>
<evidence type="ECO:0000256" key="1">
    <source>
        <dbReference type="ARBA" id="ARBA00004429"/>
    </source>
</evidence>
<feature type="transmembrane region" description="Helical" evidence="8">
    <location>
        <begin position="32"/>
        <end position="52"/>
    </location>
</feature>
<evidence type="ECO:0000256" key="4">
    <source>
        <dbReference type="ARBA" id="ARBA00022475"/>
    </source>
</evidence>
<evidence type="ECO:0000313" key="10">
    <source>
        <dbReference type="Proteomes" id="UP000012179"/>
    </source>
</evidence>
<dbReference type="PANTHER" id="PTHR37819:SF1">
    <property type="entry name" value="PROTEIN PSIE"/>
    <property type="match status" value="1"/>
</dbReference>
<gene>
    <name evidence="9" type="ORF">EBAPG3_005190</name>
</gene>
<dbReference type="InterPro" id="IPR009315">
    <property type="entry name" value="P_starv_induced_PsiE"/>
</dbReference>
<feature type="transmembrane region" description="Helical" evidence="8">
    <location>
        <begin position="121"/>
        <end position="140"/>
    </location>
</feature>
<protein>
    <recommendedName>
        <fullName evidence="3">Protein PsiE</fullName>
    </recommendedName>
</protein>
<dbReference type="Proteomes" id="UP000012179">
    <property type="component" value="Chromosome"/>
</dbReference>
<dbReference type="Pfam" id="PF06146">
    <property type="entry name" value="PsiE"/>
    <property type="match status" value="1"/>
</dbReference>
<accession>A0A1W6SN30</accession>
<dbReference type="InterPro" id="IPR020948">
    <property type="entry name" value="P_starv_induced_PsiE-like"/>
</dbReference>
<keyword evidence="10" id="KW-1185">Reference proteome</keyword>
<feature type="transmembrane region" description="Helical" evidence="8">
    <location>
        <begin position="64"/>
        <end position="85"/>
    </location>
</feature>
<dbReference type="eggNOG" id="COG3223">
    <property type="taxonomic scope" value="Bacteria"/>
</dbReference>
<comment type="similarity">
    <text evidence="2">Belongs to the PsiE family.</text>
</comment>
<feature type="transmembrane region" description="Helical" evidence="8">
    <location>
        <begin position="91"/>
        <end position="109"/>
    </location>
</feature>
<keyword evidence="5 8" id="KW-0812">Transmembrane</keyword>
<name>A0A1W6SN30_9PROT</name>
<dbReference type="RefSeq" id="WP_004176331.1">
    <property type="nucleotide sequence ID" value="NZ_CP021106.3"/>
</dbReference>
<dbReference type="GO" id="GO:0016036">
    <property type="term" value="P:cellular response to phosphate starvation"/>
    <property type="evidence" value="ECO:0007669"/>
    <property type="project" value="InterPro"/>
</dbReference>
<organism evidence="9 10">
    <name type="scientific">Nitrosospira lacus</name>
    <dbReference type="NCBI Taxonomy" id="1288494"/>
    <lineage>
        <taxon>Bacteria</taxon>
        <taxon>Pseudomonadati</taxon>
        <taxon>Pseudomonadota</taxon>
        <taxon>Betaproteobacteria</taxon>
        <taxon>Nitrosomonadales</taxon>
        <taxon>Nitrosomonadaceae</taxon>
        <taxon>Nitrosospira</taxon>
    </lineage>
</organism>
<evidence type="ECO:0000313" key="9">
    <source>
        <dbReference type="EMBL" id="ARO87213.1"/>
    </source>
</evidence>
<evidence type="ECO:0000256" key="7">
    <source>
        <dbReference type="ARBA" id="ARBA00023136"/>
    </source>
</evidence>
<proteinExistence type="inferred from homology"/>
<evidence type="ECO:0000256" key="2">
    <source>
        <dbReference type="ARBA" id="ARBA00005632"/>
    </source>
</evidence>
<dbReference type="EMBL" id="CP021106">
    <property type="protein sequence ID" value="ARO87213.1"/>
    <property type="molecule type" value="Genomic_DNA"/>
</dbReference>
<sequence length="165" mass="18751">MEKVVLSFSYPDSLRQENMLHPRTATYSRRTLYFFEGAGLVVIALATIYAGYQETMLMINNARVSLADLLLMFLYLEILTMVGLYFESGKLPVRFPLYIAMVAMARYVIVDIKEMDNIRLLGVSGSIVLVAVAVLVIRYGHVRYPYLEDLEDLADAAPKKNNLRD</sequence>
<keyword evidence="6 8" id="KW-1133">Transmembrane helix</keyword>
<dbReference type="GO" id="GO:0005886">
    <property type="term" value="C:plasma membrane"/>
    <property type="evidence" value="ECO:0007669"/>
    <property type="project" value="UniProtKB-SubCell"/>
</dbReference>
<evidence type="ECO:0000256" key="5">
    <source>
        <dbReference type="ARBA" id="ARBA00022692"/>
    </source>
</evidence>
<dbReference type="PANTHER" id="PTHR37819">
    <property type="entry name" value="PROTEIN PSIE"/>
    <property type="match status" value="1"/>
</dbReference>